<dbReference type="CDD" id="cd00452">
    <property type="entry name" value="KDPG_aldolase"/>
    <property type="match status" value="1"/>
</dbReference>
<evidence type="ECO:0000256" key="3">
    <source>
        <dbReference type="ARBA" id="ARBA00011233"/>
    </source>
</evidence>
<keyword evidence="4 6" id="KW-0456">Lyase</keyword>
<dbReference type="GO" id="GO:0008700">
    <property type="term" value="F:(R,S)-4-hydroxy-2-oxoglutarate aldolase activity"/>
    <property type="evidence" value="ECO:0007669"/>
    <property type="project" value="UniProtKB-EC"/>
</dbReference>
<reference evidence="6" key="1">
    <citation type="submission" date="2018-06" db="EMBL/GenBank/DDBJ databases">
        <authorList>
            <person name="Zhirakovskaya E."/>
        </authorList>
    </citation>
    <scope>NUCLEOTIDE SEQUENCE</scope>
</reference>
<dbReference type="PANTHER" id="PTHR30246:SF1">
    <property type="entry name" value="2-DEHYDRO-3-DEOXY-6-PHOSPHOGALACTONATE ALDOLASE-RELATED"/>
    <property type="match status" value="1"/>
</dbReference>
<accession>A0A3B0RBN6</accession>
<dbReference type="InterPro" id="IPR000887">
    <property type="entry name" value="Aldlse_KDPG_KHG"/>
</dbReference>
<dbReference type="AlphaFoldDB" id="A0A3B0RBN6"/>
<proteinExistence type="inferred from homology"/>
<dbReference type="Pfam" id="PF01081">
    <property type="entry name" value="Aldolase"/>
    <property type="match status" value="1"/>
</dbReference>
<evidence type="ECO:0000256" key="5">
    <source>
        <dbReference type="ARBA" id="ARBA00023277"/>
    </source>
</evidence>
<evidence type="ECO:0000256" key="4">
    <source>
        <dbReference type="ARBA" id="ARBA00023239"/>
    </source>
</evidence>
<dbReference type="InterPro" id="IPR031338">
    <property type="entry name" value="KDPG/KHG_AS_2"/>
</dbReference>
<dbReference type="InterPro" id="IPR013785">
    <property type="entry name" value="Aldolase_TIM"/>
</dbReference>
<dbReference type="Gene3D" id="3.20.20.70">
    <property type="entry name" value="Aldolase class I"/>
    <property type="match status" value="1"/>
</dbReference>
<comment type="similarity">
    <text evidence="2">Belongs to the KHG/KDPG aldolase family.</text>
</comment>
<dbReference type="EC" id="4.1.3.16" evidence="6"/>
<gene>
    <name evidence="6" type="ORF">MNBD_ALPHA02-1285</name>
</gene>
<dbReference type="EMBL" id="UOED01000058">
    <property type="protein sequence ID" value="VAV90510.1"/>
    <property type="molecule type" value="Genomic_DNA"/>
</dbReference>
<keyword evidence="5" id="KW-0119">Carbohydrate metabolism</keyword>
<organism evidence="6">
    <name type="scientific">hydrothermal vent metagenome</name>
    <dbReference type="NCBI Taxonomy" id="652676"/>
    <lineage>
        <taxon>unclassified sequences</taxon>
        <taxon>metagenomes</taxon>
        <taxon>ecological metagenomes</taxon>
    </lineage>
</organism>
<dbReference type="GO" id="GO:0008675">
    <property type="term" value="F:2-dehydro-3-deoxy-phosphogluconate aldolase activity"/>
    <property type="evidence" value="ECO:0007669"/>
    <property type="project" value="UniProtKB-EC"/>
</dbReference>
<dbReference type="PROSITE" id="PS00160">
    <property type="entry name" value="ALDOLASE_KDPG_KHG_2"/>
    <property type="match status" value="1"/>
</dbReference>
<dbReference type="EC" id="4.1.2.14" evidence="6"/>
<evidence type="ECO:0000256" key="2">
    <source>
        <dbReference type="ARBA" id="ARBA00006906"/>
    </source>
</evidence>
<dbReference type="NCBIfam" id="TIGR01182">
    <property type="entry name" value="eda"/>
    <property type="match status" value="1"/>
</dbReference>
<evidence type="ECO:0000313" key="6">
    <source>
        <dbReference type="EMBL" id="VAV90510.1"/>
    </source>
</evidence>
<sequence length="187" mass="19707">MSHQNLKFKSLLDGTRIIPVMVIKTLADAVPMARRLVDEGYKVLEVTLRTDCALAAVREIIAHVPDAITGVGTVTEAAHLIAAHEAGAAFAVSPGATDALITAAEQIALPLLPGVSTASEAMTLQEKGYRYLKLFPAEAVGGRTLLKSLNGPLPELKFCPTGGINAALAEDYLELPNVVCVGGTWMF</sequence>
<comment type="subunit">
    <text evidence="3">Homotrimer.</text>
</comment>
<protein>
    <submittedName>
        <fullName evidence="6">4-hydroxy-2-oxoglutarate aldolase @ 2-dehydro-3-deoxyphosphogluconate aldolase</fullName>
        <ecNumber evidence="6">4.1.2.14</ecNumber>
        <ecNumber evidence="6">4.1.3.16</ecNumber>
    </submittedName>
</protein>
<comment type="pathway">
    <text evidence="1">Carbohydrate acid metabolism.</text>
</comment>
<dbReference type="SUPFAM" id="SSF51569">
    <property type="entry name" value="Aldolase"/>
    <property type="match status" value="1"/>
</dbReference>
<dbReference type="PANTHER" id="PTHR30246">
    <property type="entry name" value="2-KETO-3-DEOXY-6-PHOSPHOGLUCONATE ALDOLASE"/>
    <property type="match status" value="1"/>
</dbReference>
<evidence type="ECO:0000256" key="1">
    <source>
        <dbReference type="ARBA" id="ARBA00004761"/>
    </source>
</evidence>
<name>A0A3B0RBN6_9ZZZZ</name>